<organism evidence="1 2">
    <name type="scientific">Candidatus Jettenia ecosi</name>
    <dbReference type="NCBI Taxonomy" id="2494326"/>
    <lineage>
        <taxon>Bacteria</taxon>
        <taxon>Pseudomonadati</taxon>
        <taxon>Planctomycetota</taxon>
        <taxon>Candidatus Brocadiia</taxon>
        <taxon>Candidatus Brocadiales</taxon>
        <taxon>Candidatus Brocadiaceae</taxon>
        <taxon>Candidatus Jettenia</taxon>
    </lineage>
</organism>
<accession>A0A533Q900</accession>
<protein>
    <submittedName>
        <fullName evidence="1">Uncharacterized protein</fullName>
    </submittedName>
</protein>
<proteinExistence type="predicted"/>
<dbReference type="EMBL" id="SULG01000062">
    <property type="protein sequence ID" value="TLD41105.1"/>
    <property type="molecule type" value="Genomic_DNA"/>
</dbReference>
<reference evidence="1 2" key="1">
    <citation type="submission" date="2019-04" db="EMBL/GenBank/DDBJ databases">
        <title>Genome of a novel bacterium Candidatus Jettenia ecosi reconstructed from metagenome of an anammox bioreactor.</title>
        <authorList>
            <person name="Mardanov A.V."/>
            <person name="Beletsky A.V."/>
            <person name="Ravin N.V."/>
            <person name="Botchkova E.A."/>
            <person name="Litti Y.V."/>
            <person name="Nozhevnikova A.N."/>
        </authorList>
    </citation>
    <scope>NUCLEOTIDE SEQUENCE [LARGE SCALE GENOMIC DNA]</scope>
    <source>
        <strain evidence="1">J2</strain>
    </source>
</reference>
<name>A0A533Q900_9BACT</name>
<comment type="caution">
    <text evidence="1">The sequence shown here is derived from an EMBL/GenBank/DDBJ whole genome shotgun (WGS) entry which is preliminary data.</text>
</comment>
<evidence type="ECO:0000313" key="2">
    <source>
        <dbReference type="Proteomes" id="UP000319783"/>
    </source>
</evidence>
<sequence>MSLRGFFPKQSFACFRRDCFGQDPRNDQWDTLFSVEDMFGFILEIL</sequence>
<dbReference type="AlphaFoldDB" id="A0A533Q900"/>
<evidence type="ECO:0000313" key="1">
    <source>
        <dbReference type="EMBL" id="TLD41105.1"/>
    </source>
</evidence>
<gene>
    <name evidence="1" type="ORF">JETT_2626</name>
</gene>
<dbReference type="Proteomes" id="UP000319783">
    <property type="component" value="Unassembled WGS sequence"/>
</dbReference>